<proteinExistence type="predicted"/>
<evidence type="ECO:0000313" key="1">
    <source>
        <dbReference type="EMBL" id="CAB4899395.1"/>
    </source>
</evidence>
<organism evidence="1">
    <name type="scientific">freshwater metagenome</name>
    <dbReference type="NCBI Taxonomy" id="449393"/>
    <lineage>
        <taxon>unclassified sequences</taxon>
        <taxon>metagenomes</taxon>
        <taxon>ecological metagenomes</taxon>
    </lineage>
</organism>
<accession>A0A6J7G251</accession>
<sequence length="77" mass="8183">MGKLVWVAIGAAGGIYAYRRAQRAAETVRERDLVENLQAAGERATSIASSIRALTALLPNARPAAQHTIIVQPKEGS</sequence>
<name>A0A6J7G251_9ZZZZ</name>
<dbReference type="EMBL" id="CAFBMR010000001">
    <property type="protein sequence ID" value="CAB4899395.1"/>
    <property type="molecule type" value="Genomic_DNA"/>
</dbReference>
<reference evidence="1" key="1">
    <citation type="submission" date="2020-05" db="EMBL/GenBank/DDBJ databases">
        <authorList>
            <person name="Chiriac C."/>
            <person name="Salcher M."/>
            <person name="Ghai R."/>
            <person name="Kavagutti S V."/>
        </authorList>
    </citation>
    <scope>NUCLEOTIDE SEQUENCE</scope>
</reference>
<dbReference type="AlphaFoldDB" id="A0A6J7G251"/>
<gene>
    <name evidence="1" type="ORF">UFOPK3610_00034</name>
</gene>
<protein>
    <submittedName>
        <fullName evidence="1">Unannotated protein</fullName>
    </submittedName>
</protein>